<keyword evidence="1" id="KW-0175">Coiled coil</keyword>
<organism evidence="2 3">
    <name type="scientific">Haliscomenobacter hydrossis (strain ATCC 27775 / DSM 1100 / LMG 10767 / O)</name>
    <dbReference type="NCBI Taxonomy" id="760192"/>
    <lineage>
        <taxon>Bacteria</taxon>
        <taxon>Pseudomonadati</taxon>
        <taxon>Bacteroidota</taxon>
        <taxon>Saprospiria</taxon>
        <taxon>Saprospirales</taxon>
        <taxon>Haliscomenobacteraceae</taxon>
        <taxon>Haliscomenobacter</taxon>
    </lineage>
</organism>
<protein>
    <submittedName>
        <fullName evidence="2">Uncharacterized protein</fullName>
    </submittedName>
</protein>
<accession>F4L6E6</accession>
<evidence type="ECO:0000313" key="2">
    <source>
        <dbReference type="EMBL" id="AEE48828.1"/>
    </source>
</evidence>
<sequence>MKSLIKLGLLLVAVILVYNYFFGDPQEKAQSKEIFHQVGQLGKASWALLKTEKAKLDQGKYDSALDKIDNIYQDLRTRARSSNDVESLQRLSEMEKERQELEQRMAEIDAEKARQTGGKTSTYLLEDEKELKIDLRKLLSDTEALMRQMDKE</sequence>
<keyword evidence="3" id="KW-1185">Reference proteome</keyword>
<name>F4L6E6_HALH1</name>
<dbReference type="eggNOG" id="ENOG502ZW1D">
    <property type="taxonomic scope" value="Bacteria"/>
</dbReference>
<dbReference type="AlphaFoldDB" id="F4L6E6"/>
<dbReference type="OrthoDB" id="8547472at2"/>
<dbReference type="Proteomes" id="UP000008461">
    <property type="component" value="Chromosome"/>
</dbReference>
<dbReference type="EMBL" id="CP002691">
    <property type="protein sequence ID" value="AEE48828.1"/>
    <property type="molecule type" value="Genomic_DNA"/>
</dbReference>
<dbReference type="KEGG" id="hhy:Halhy_0927"/>
<evidence type="ECO:0000256" key="1">
    <source>
        <dbReference type="SAM" id="Coils"/>
    </source>
</evidence>
<reference key="2">
    <citation type="submission" date="2011-04" db="EMBL/GenBank/DDBJ databases">
        <title>Complete sequence of chromosome of Haliscomenobacter hydrossis DSM 1100.</title>
        <authorList>
            <consortium name="US DOE Joint Genome Institute (JGI-PGF)"/>
            <person name="Lucas S."/>
            <person name="Han J."/>
            <person name="Lapidus A."/>
            <person name="Bruce D."/>
            <person name="Goodwin L."/>
            <person name="Pitluck S."/>
            <person name="Peters L."/>
            <person name="Kyrpides N."/>
            <person name="Mavromatis K."/>
            <person name="Ivanova N."/>
            <person name="Ovchinnikova G."/>
            <person name="Pagani I."/>
            <person name="Daligault H."/>
            <person name="Detter J.C."/>
            <person name="Han C."/>
            <person name="Land M."/>
            <person name="Hauser L."/>
            <person name="Markowitz V."/>
            <person name="Cheng J.-F."/>
            <person name="Hugenholtz P."/>
            <person name="Woyke T."/>
            <person name="Wu D."/>
            <person name="Verbarg S."/>
            <person name="Frueling A."/>
            <person name="Brambilla E."/>
            <person name="Klenk H.-P."/>
            <person name="Eisen J.A."/>
        </authorList>
    </citation>
    <scope>NUCLEOTIDE SEQUENCE</scope>
    <source>
        <strain>DSM 1100</strain>
    </source>
</reference>
<dbReference type="STRING" id="760192.Halhy_0927"/>
<feature type="coiled-coil region" evidence="1">
    <location>
        <begin position="84"/>
        <end position="116"/>
    </location>
</feature>
<evidence type="ECO:0000313" key="3">
    <source>
        <dbReference type="Proteomes" id="UP000008461"/>
    </source>
</evidence>
<dbReference type="RefSeq" id="WP_013763386.1">
    <property type="nucleotide sequence ID" value="NC_015510.1"/>
</dbReference>
<proteinExistence type="predicted"/>
<reference evidence="2 3" key="1">
    <citation type="journal article" date="2011" name="Stand. Genomic Sci.">
        <title>Complete genome sequence of Haliscomenobacter hydrossis type strain (O).</title>
        <authorList>
            <consortium name="US DOE Joint Genome Institute (JGI-PGF)"/>
            <person name="Daligault H."/>
            <person name="Lapidus A."/>
            <person name="Zeytun A."/>
            <person name="Nolan M."/>
            <person name="Lucas S."/>
            <person name="Del Rio T.G."/>
            <person name="Tice H."/>
            <person name="Cheng J.F."/>
            <person name="Tapia R."/>
            <person name="Han C."/>
            <person name="Goodwin L."/>
            <person name="Pitluck S."/>
            <person name="Liolios K."/>
            <person name="Pagani I."/>
            <person name="Ivanova N."/>
            <person name="Huntemann M."/>
            <person name="Mavromatis K."/>
            <person name="Mikhailova N."/>
            <person name="Pati A."/>
            <person name="Chen A."/>
            <person name="Palaniappan K."/>
            <person name="Land M."/>
            <person name="Hauser L."/>
            <person name="Brambilla E.M."/>
            <person name="Rohde M."/>
            <person name="Verbarg S."/>
            <person name="Goker M."/>
            <person name="Bristow J."/>
            <person name="Eisen J.A."/>
            <person name="Markowitz V."/>
            <person name="Hugenholtz P."/>
            <person name="Kyrpides N.C."/>
            <person name="Klenk H.P."/>
            <person name="Woyke T."/>
        </authorList>
    </citation>
    <scope>NUCLEOTIDE SEQUENCE [LARGE SCALE GENOMIC DNA]</scope>
    <source>
        <strain evidence="3">ATCC 27775 / DSM 1100 / LMG 10767 / O</strain>
    </source>
</reference>
<gene>
    <name evidence="2" type="ordered locus">Halhy_0927</name>
</gene>
<dbReference type="HOGENOM" id="CLU_1719792_0_0_10"/>